<dbReference type="GO" id="GO:0019005">
    <property type="term" value="C:SCF ubiquitin ligase complex"/>
    <property type="evidence" value="ECO:0007669"/>
    <property type="project" value="TreeGrafter"/>
</dbReference>
<dbReference type="GeneID" id="41990696"/>
<dbReference type="GO" id="GO:0031146">
    <property type="term" value="P:SCF-dependent proteasomal ubiquitin-dependent protein catabolic process"/>
    <property type="evidence" value="ECO:0007669"/>
    <property type="project" value="TreeGrafter"/>
</dbReference>
<dbReference type="GO" id="GO:0005737">
    <property type="term" value="C:cytoplasm"/>
    <property type="evidence" value="ECO:0007669"/>
    <property type="project" value="TreeGrafter"/>
</dbReference>
<dbReference type="PROSITE" id="PS50181">
    <property type="entry name" value="FBOX"/>
    <property type="match status" value="1"/>
</dbReference>
<accession>A0A366SBE9</accession>
<dbReference type="EMBL" id="QKXC01000031">
    <property type="protein sequence ID" value="RBR25976.1"/>
    <property type="molecule type" value="Genomic_DNA"/>
</dbReference>
<evidence type="ECO:0000259" key="3">
    <source>
        <dbReference type="PROSITE" id="PS50181"/>
    </source>
</evidence>
<reference evidence="4 5" key="1">
    <citation type="submission" date="2018-06" db="EMBL/GenBank/DDBJ databases">
        <title>Fusarium incarnatum-equiseti species complex species 28.</title>
        <authorList>
            <person name="Gardiner D.M."/>
        </authorList>
    </citation>
    <scope>NUCLEOTIDE SEQUENCE [LARGE SCALE GENOMIC DNA]</scope>
    <source>
        <strain evidence="4 5">FIESC_28</strain>
    </source>
</reference>
<name>A0A366SBE9_9HYPO</name>
<dbReference type="InterPro" id="IPR045464">
    <property type="entry name" value="Hrt3/FBXO9_C"/>
</dbReference>
<evidence type="ECO:0000313" key="4">
    <source>
        <dbReference type="EMBL" id="RBR25976.1"/>
    </source>
</evidence>
<sequence length="538" mass="60468">MSSNENELNSELESFRQKWLSDLKTRNEHPEPPAAGPSRRPHQGPISSLPHKPAPAPADEPEDEYVQSQSFDQDKPAVAQPAQEAHHDRKGKKLVSALDHFEEAMHKEGQGNMGDSLKLYRKAYRLDNGVDRSYREKHFPKAAPRPVSPTATKTPAPAPASTTEAAPQPPKPEEVVESKPLPIGELLASFAGLKIEGAPPPVEGMPEPPCPLADLPDEILIHILHEIAITDVGDFGRLSRVCKRLAYLVASEQRIWRRVALGSEVGFASQLYRFEKGVEWDELPEEEQEGPEIQDGFVISPSELAQRREEANIVYTESLIPSVYPSWKTLFRSRPRIRFNGCYISTVNYIRPGQASSNQPTWGAPIHIVTYYRYLRFFRDGTLISLLTTNEPADVVHHLTRDELSTHRVAQPHRGVAQPHLPSPVMSYALRGRWRLSSAADRDDPSTIDLPASAVAGVHDRDRDPEGDVFIETEGVGAKYMYRMDLSLRSAGKGSRNNKLIWRGFYSYNKLTDDWGEFHLKNDKPFFFSRVKSYGFGE</sequence>
<dbReference type="AlphaFoldDB" id="A0A366SBE9"/>
<dbReference type="InterPro" id="IPR036047">
    <property type="entry name" value="F-box-like_dom_sf"/>
</dbReference>
<feature type="region of interest" description="Disordered" evidence="2">
    <location>
        <begin position="1"/>
        <end position="98"/>
    </location>
</feature>
<dbReference type="PANTHER" id="PTHR12874:SF9">
    <property type="entry name" value="F-BOX ONLY PROTEIN 48"/>
    <property type="match status" value="1"/>
</dbReference>
<dbReference type="Gene3D" id="1.20.1280.50">
    <property type="match status" value="1"/>
</dbReference>
<proteinExistence type="predicted"/>
<dbReference type="Proteomes" id="UP000253153">
    <property type="component" value="Unassembled WGS sequence"/>
</dbReference>
<evidence type="ECO:0000256" key="1">
    <source>
        <dbReference type="ARBA" id="ARBA00022786"/>
    </source>
</evidence>
<keyword evidence="1" id="KW-0833">Ubl conjugation pathway</keyword>
<feature type="compositionally biased region" description="Basic and acidic residues" evidence="2">
    <location>
        <begin position="13"/>
        <end position="31"/>
    </location>
</feature>
<dbReference type="RefSeq" id="XP_031020567.1">
    <property type="nucleotide sequence ID" value="XM_031155400.1"/>
</dbReference>
<dbReference type="InterPro" id="IPR001810">
    <property type="entry name" value="F-box_dom"/>
</dbReference>
<feature type="domain" description="F-box" evidence="3">
    <location>
        <begin position="209"/>
        <end position="259"/>
    </location>
</feature>
<organism evidence="4 5">
    <name type="scientific">Fusarium coffeatum</name>
    <dbReference type="NCBI Taxonomy" id="231269"/>
    <lineage>
        <taxon>Eukaryota</taxon>
        <taxon>Fungi</taxon>
        <taxon>Dikarya</taxon>
        <taxon>Ascomycota</taxon>
        <taxon>Pezizomycotina</taxon>
        <taxon>Sordariomycetes</taxon>
        <taxon>Hypocreomycetidae</taxon>
        <taxon>Hypocreales</taxon>
        <taxon>Nectriaceae</taxon>
        <taxon>Fusarium</taxon>
        <taxon>Fusarium incarnatum-equiseti species complex</taxon>
    </lineage>
</organism>
<dbReference type="PANTHER" id="PTHR12874">
    <property type="entry name" value="F-BOX ONLY PROTEIN 48-RELATED"/>
    <property type="match status" value="1"/>
</dbReference>
<dbReference type="Pfam" id="PF12937">
    <property type="entry name" value="F-box-like"/>
    <property type="match status" value="1"/>
</dbReference>
<keyword evidence="5" id="KW-1185">Reference proteome</keyword>
<gene>
    <name evidence="4" type="ORF">FIESC28_01249</name>
</gene>
<dbReference type="SUPFAM" id="SSF81383">
    <property type="entry name" value="F-box domain"/>
    <property type="match status" value="1"/>
</dbReference>
<evidence type="ECO:0000256" key="2">
    <source>
        <dbReference type="SAM" id="MobiDB-lite"/>
    </source>
</evidence>
<feature type="compositionally biased region" description="Low complexity" evidence="2">
    <location>
        <begin position="1"/>
        <end position="12"/>
    </location>
</feature>
<feature type="compositionally biased region" description="Low complexity" evidence="2">
    <location>
        <begin position="149"/>
        <end position="166"/>
    </location>
</feature>
<comment type="caution">
    <text evidence="4">The sequence shown here is derived from an EMBL/GenBank/DDBJ whole genome shotgun (WGS) entry which is preliminary data.</text>
</comment>
<dbReference type="Pfam" id="PF19270">
    <property type="entry name" value="FBO_C"/>
    <property type="match status" value="1"/>
</dbReference>
<dbReference type="OrthoDB" id="2117972at2759"/>
<feature type="region of interest" description="Disordered" evidence="2">
    <location>
        <begin position="131"/>
        <end position="176"/>
    </location>
</feature>
<evidence type="ECO:0000313" key="5">
    <source>
        <dbReference type="Proteomes" id="UP000253153"/>
    </source>
</evidence>
<protein>
    <recommendedName>
        <fullName evidence="3">F-box domain-containing protein</fullName>
    </recommendedName>
</protein>